<comment type="subcellular location">
    <subcellularLocation>
        <location evidence="3">Cytoplasm</location>
    </subcellularLocation>
</comment>
<accession>D7E8L3</accession>
<dbReference type="GO" id="GO:0003899">
    <property type="term" value="F:DNA-directed RNA polymerase activity"/>
    <property type="evidence" value="ECO:0007669"/>
    <property type="project" value="UniProtKB-UniRule"/>
</dbReference>
<dbReference type="NCBIfam" id="NF007129">
    <property type="entry name" value="PRK09570.1"/>
    <property type="match status" value="1"/>
</dbReference>
<keyword evidence="1 3" id="KW-0240">DNA-directed RNA polymerase</keyword>
<sequence>MRNISLLDHELIPKHEILATDELQTVLNHYQIDKEQLPKIKSTDPIIQEIGALEGDVVKISRKSQTAEEGLYYRLVIK</sequence>
<dbReference type="Pfam" id="PF01191">
    <property type="entry name" value="RNA_pol_Rpb5_C"/>
    <property type="match status" value="1"/>
</dbReference>
<keyword evidence="3" id="KW-0963">Cytoplasm</keyword>
<comment type="similarity">
    <text evidence="3">Belongs to the archaeal Rpo5/eukaryotic RPB5 RNA polymerase subunit family.</text>
</comment>
<dbReference type="KEGG" id="mev:Metev_0784"/>
<dbReference type="Proteomes" id="UP000000391">
    <property type="component" value="Chromosome"/>
</dbReference>
<feature type="domain" description="RNA polymerase subunit H/Rpb5 C-terminal" evidence="4">
    <location>
        <begin position="5"/>
        <end position="76"/>
    </location>
</feature>
<protein>
    <recommendedName>
        <fullName evidence="3">DNA-directed RNA polymerase subunit Rpo5</fullName>
        <ecNumber evidence="3">2.7.7.6</ecNumber>
    </recommendedName>
    <alternativeName>
        <fullName evidence="3">DNA-directed RNA polymerase subunit H</fullName>
    </alternativeName>
</protein>
<dbReference type="HOGENOM" id="CLU_058320_4_0_2"/>
<dbReference type="GO" id="GO:0042797">
    <property type="term" value="P:tRNA transcription by RNA polymerase III"/>
    <property type="evidence" value="ECO:0007669"/>
    <property type="project" value="TreeGrafter"/>
</dbReference>
<dbReference type="GO" id="GO:0003677">
    <property type="term" value="F:DNA binding"/>
    <property type="evidence" value="ECO:0007669"/>
    <property type="project" value="InterPro"/>
</dbReference>
<dbReference type="InterPro" id="IPR035913">
    <property type="entry name" value="RPB5-like_sf"/>
</dbReference>
<dbReference type="AlphaFoldDB" id="D7E8L3"/>
<dbReference type="HAMAP" id="MF_00025">
    <property type="entry name" value="RNApol_Rpo5_RPB5"/>
    <property type="match status" value="1"/>
</dbReference>
<dbReference type="GeneID" id="9346408"/>
<dbReference type="GO" id="GO:0005737">
    <property type="term" value="C:cytoplasm"/>
    <property type="evidence" value="ECO:0007669"/>
    <property type="project" value="UniProtKB-SubCell"/>
</dbReference>
<dbReference type="EMBL" id="CP002069">
    <property type="protein sequence ID" value="ADI73684.1"/>
    <property type="molecule type" value="Genomic_DNA"/>
</dbReference>
<proteinExistence type="inferred from homology"/>
<comment type="function">
    <text evidence="3">DNA-dependent RNA polymerase (RNAP) catalyzes the transcription of DNA into RNA using the four ribonucleoside triphosphates as substrates.</text>
</comment>
<dbReference type="PANTHER" id="PTHR10535:SF0">
    <property type="entry name" value="DNA-DIRECTED RNA POLYMERASES I, II, AND III SUBUNIT RPABC1"/>
    <property type="match status" value="1"/>
</dbReference>
<evidence type="ECO:0000256" key="2">
    <source>
        <dbReference type="ARBA" id="ARBA00023163"/>
    </source>
</evidence>
<dbReference type="GO" id="GO:0006362">
    <property type="term" value="P:transcription elongation by RNA polymerase I"/>
    <property type="evidence" value="ECO:0007669"/>
    <property type="project" value="TreeGrafter"/>
</dbReference>
<keyword evidence="3" id="KW-0808">Transferase</keyword>
<evidence type="ECO:0000313" key="6">
    <source>
        <dbReference type="Proteomes" id="UP000000391"/>
    </source>
</evidence>
<dbReference type="GO" id="GO:0000428">
    <property type="term" value="C:DNA-directed RNA polymerase complex"/>
    <property type="evidence" value="ECO:0007669"/>
    <property type="project" value="UniProtKB-KW"/>
</dbReference>
<evidence type="ECO:0000313" key="5">
    <source>
        <dbReference type="EMBL" id="ADI73684.1"/>
    </source>
</evidence>
<dbReference type="STRING" id="644295.Metev_0784"/>
<comment type="subunit">
    <text evidence="3">Part of the RNA polymerase complex.</text>
</comment>
<keyword evidence="6" id="KW-1185">Reference proteome</keyword>
<reference evidence="5 6" key="1">
    <citation type="submission" date="2010-06" db="EMBL/GenBank/DDBJ databases">
        <title>Complete sequence chromosome of Methanohalobium evestigatum Z-7303.</title>
        <authorList>
            <consortium name="US DOE Joint Genome Institute"/>
            <person name="Lucas S."/>
            <person name="Copeland A."/>
            <person name="Lapidus A."/>
            <person name="Cheng J.-F."/>
            <person name="Bruce D."/>
            <person name="Goodwin L."/>
            <person name="Pitluck S."/>
            <person name="Saunders E."/>
            <person name="Detter J.C."/>
            <person name="Han C."/>
            <person name="Tapia R."/>
            <person name="Land M."/>
            <person name="Hauser L."/>
            <person name="Kyrpides N."/>
            <person name="Mikhailova N."/>
            <person name="Sieprawska-Lupa M."/>
            <person name="Whitman W.B."/>
            <person name="Anderson I."/>
            <person name="Woyke T."/>
        </authorList>
    </citation>
    <scope>NUCLEOTIDE SEQUENCE [LARGE SCALE GENOMIC DNA]</scope>
    <source>
        <strain evidence="6">ATCC BAA-1072 / DSM 3721 / NBRC 107634 / OCM 161 / Z-7303</strain>
    </source>
</reference>
<dbReference type="Gene3D" id="3.90.940.20">
    <property type="entry name" value="RPB5-like RNA polymerase subunit"/>
    <property type="match status" value="1"/>
</dbReference>
<dbReference type="PANTHER" id="PTHR10535">
    <property type="entry name" value="DNA-DIRECTED RNA POLYMERASES I, II, AND III SUBUNIT RPABC1"/>
    <property type="match status" value="1"/>
</dbReference>
<dbReference type="OrthoDB" id="30537at2157"/>
<evidence type="ECO:0000259" key="4">
    <source>
        <dbReference type="Pfam" id="PF01191"/>
    </source>
</evidence>
<dbReference type="SUPFAM" id="SSF55287">
    <property type="entry name" value="RPB5-like RNA polymerase subunit"/>
    <property type="match status" value="1"/>
</dbReference>
<dbReference type="GO" id="GO:0006366">
    <property type="term" value="P:transcription by RNA polymerase II"/>
    <property type="evidence" value="ECO:0007669"/>
    <property type="project" value="TreeGrafter"/>
</dbReference>
<keyword evidence="3" id="KW-0548">Nucleotidyltransferase</keyword>
<dbReference type="EC" id="2.7.7.6" evidence="3"/>
<dbReference type="InterPro" id="IPR014381">
    <property type="entry name" value="Arch_Rpo5/euc_Rpb5"/>
</dbReference>
<organism evidence="5 6">
    <name type="scientific">Methanohalobium evestigatum (strain ATCC BAA-1072 / DSM 3721 / NBRC 107634 / OCM 161 / Z-7303)</name>
    <dbReference type="NCBI Taxonomy" id="644295"/>
    <lineage>
        <taxon>Archaea</taxon>
        <taxon>Methanobacteriati</taxon>
        <taxon>Methanobacteriota</taxon>
        <taxon>Stenosarchaea group</taxon>
        <taxon>Methanomicrobia</taxon>
        <taxon>Methanosarcinales</taxon>
        <taxon>Methanosarcinaceae</taxon>
        <taxon>Methanohalobium</taxon>
    </lineage>
</organism>
<comment type="catalytic activity">
    <reaction evidence="3">
        <text>RNA(n) + a ribonucleoside 5'-triphosphate = RNA(n+1) + diphosphate</text>
        <dbReference type="Rhea" id="RHEA:21248"/>
        <dbReference type="Rhea" id="RHEA-COMP:14527"/>
        <dbReference type="Rhea" id="RHEA-COMP:17342"/>
        <dbReference type="ChEBI" id="CHEBI:33019"/>
        <dbReference type="ChEBI" id="CHEBI:61557"/>
        <dbReference type="ChEBI" id="CHEBI:140395"/>
        <dbReference type="EC" id="2.7.7.6"/>
    </reaction>
</comment>
<name>D7E8L3_METEZ</name>
<gene>
    <name evidence="3" type="primary">rpo5</name>
    <name evidence="3" type="synonym">rpoH</name>
    <name evidence="5" type="ordered locus">Metev_0784</name>
</gene>
<evidence type="ECO:0000256" key="1">
    <source>
        <dbReference type="ARBA" id="ARBA00022478"/>
    </source>
</evidence>
<dbReference type="InterPro" id="IPR000783">
    <property type="entry name" value="RNA_pol_subH/Rpb5_C"/>
</dbReference>
<dbReference type="RefSeq" id="WP_013194252.1">
    <property type="nucleotide sequence ID" value="NC_014253.1"/>
</dbReference>
<keyword evidence="2 3" id="KW-0804">Transcription</keyword>
<evidence type="ECO:0000256" key="3">
    <source>
        <dbReference type="HAMAP-Rule" id="MF_00025"/>
    </source>
</evidence>